<dbReference type="Gene3D" id="3.40.50.1240">
    <property type="entry name" value="Phosphoglycerate mutase-like"/>
    <property type="match status" value="1"/>
</dbReference>
<dbReference type="InterPro" id="IPR029033">
    <property type="entry name" value="His_PPase_superfam"/>
</dbReference>
<dbReference type="GO" id="GO:0034417">
    <property type="term" value="F:bisphosphoglycerate 3-phosphatase activity"/>
    <property type="evidence" value="ECO:0007669"/>
    <property type="project" value="UniProtKB-EC"/>
</dbReference>
<evidence type="ECO:0000256" key="8">
    <source>
        <dbReference type="ARBA" id="ARBA00023136"/>
    </source>
</evidence>
<evidence type="ECO:0000256" key="5">
    <source>
        <dbReference type="ARBA" id="ARBA00018097"/>
    </source>
</evidence>
<dbReference type="EC" id="3.1.3.80" evidence="3"/>
<dbReference type="Pfam" id="PF00328">
    <property type="entry name" value="His_Phos_2"/>
    <property type="match status" value="1"/>
</dbReference>
<comment type="similarity">
    <text evidence="2">Belongs to the histidine acid phosphatase family. MINPP1 subfamily.</text>
</comment>
<evidence type="ECO:0000256" key="9">
    <source>
        <dbReference type="ARBA" id="ARBA00031642"/>
    </source>
</evidence>
<accession>A0A1J1IC25</accession>
<comment type="catalytic activity">
    <reaction evidence="11">
        <text>1D-myo-inositol 1,2,4,5,6-pentakisphosphate + H2O = 1D-myo-inositol 1,2,5,6-tetrakisphosphate + phosphate</text>
        <dbReference type="Rhea" id="RHEA:77115"/>
        <dbReference type="ChEBI" id="CHEBI:15377"/>
        <dbReference type="ChEBI" id="CHEBI:43474"/>
        <dbReference type="ChEBI" id="CHEBI:57798"/>
        <dbReference type="ChEBI" id="CHEBI:195535"/>
        <dbReference type="EC" id="3.1.3.62"/>
    </reaction>
    <physiologicalReaction direction="left-to-right" evidence="11">
        <dbReference type="Rhea" id="RHEA:77116"/>
    </physiologicalReaction>
</comment>
<evidence type="ECO:0000313" key="15">
    <source>
        <dbReference type="Proteomes" id="UP000183832"/>
    </source>
</evidence>
<dbReference type="GO" id="GO:0052745">
    <property type="term" value="F:inositol phosphate phosphatase activity"/>
    <property type="evidence" value="ECO:0007669"/>
    <property type="project" value="TreeGrafter"/>
</dbReference>
<evidence type="ECO:0000256" key="1">
    <source>
        <dbReference type="ARBA" id="ARBA00004370"/>
    </source>
</evidence>
<protein>
    <recommendedName>
        <fullName evidence="5">Multiple inositol polyphosphate phosphatase 1</fullName>
        <ecNumber evidence="4">3.1.3.62</ecNumber>
        <ecNumber evidence="3">3.1.3.80</ecNumber>
    </recommendedName>
    <alternativeName>
        <fullName evidence="9">2,3-bisphosphoglycerate 3-phosphatase</fullName>
    </alternativeName>
</protein>
<dbReference type="InterPro" id="IPR000560">
    <property type="entry name" value="His_Pase_clade-2"/>
</dbReference>
<reference evidence="14 15" key="1">
    <citation type="submission" date="2015-04" db="EMBL/GenBank/DDBJ databases">
        <authorList>
            <person name="Syromyatnikov M.Y."/>
            <person name="Popov V.N."/>
        </authorList>
    </citation>
    <scope>NUCLEOTIDE SEQUENCE [LARGE SCALE GENOMIC DNA]</scope>
</reference>
<dbReference type="SUPFAM" id="SSF53254">
    <property type="entry name" value="Phosphoglycerate mutase-like"/>
    <property type="match status" value="1"/>
</dbReference>
<evidence type="ECO:0000256" key="2">
    <source>
        <dbReference type="ARBA" id="ARBA00008422"/>
    </source>
</evidence>
<gene>
    <name evidence="14" type="ORF">CLUMA_CG011205</name>
</gene>
<evidence type="ECO:0000256" key="4">
    <source>
        <dbReference type="ARBA" id="ARBA00013040"/>
    </source>
</evidence>
<keyword evidence="15" id="KW-1185">Reference proteome</keyword>
<dbReference type="AlphaFoldDB" id="A0A1J1IC25"/>
<dbReference type="STRING" id="568069.A0A1J1IC25"/>
<dbReference type="PANTHER" id="PTHR20963:SF8">
    <property type="entry name" value="MULTIPLE INOSITOL POLYPHOSPHATE PHOSPHATASE 1"/>
    <property type="match status" value="1"/>
</dbReference>
<evidence type="ECO:0000256" key="12">
    <source>
        <dbReference type="ARBA" id="ARBA00043691"/>
    </source>
</evidence>
<dbReference type="Proteomes" id="UP000183832">
    <property type="component" value="Unassembled WGS sequence"/>
</dbReference>
<organism evidence="14 15">
    <name type="scientific">Clunio marinus</name>
    <dbReference type="NCBI Taxonomy" id="568069"/>
    <lineage>
        <taxon>Eukaryota</taxon>
        <taxon>Metazoa</taxon>
        <taxon>Ecdysozoa</taxon>
        <taxon>Arthropoda</taxon>
        <taxon>Hexapoda</taxon>
        <taxon>Insecta</taxon>
        <taxon>Pterygota</taxon>
        <taxon>Neoptera</taxon>
        <taxon>Endopterygota</taxon>
        <taxon>Diptera</taxon>
        <taxon>Nematocera</taxon>
        <taxon>Chironomoidea</taxon>
        <taxon>Chironomidae</taxon>
        <taxon>Clunio</taxon>
    </lineage>
</organism>
<dbReference type="EC" id="3.1.3.62" evidence="4"/>
<dbReference type="GO" id="GO:0016020">
    <property type="term" value="C:membrane"/>
    <property type="evidence" value="ECO:0007669"/>
    <property type="project" value="UniProtKB-SubCell"/>
</dbReference>
<name>A0A1J1IC25_9DIPT</name>
<keyword evidence="8" id="KW-0472">Membrane</keyword>
<dbReference type="GO" id="GO:0003993">
    <property type="term" value="F:acid phosphatase activity"/>
    <property type="evidence" value="ECO:0007669"/>
    <property type="project" value="TreeGrafter"/>
</dbReference>
<comment type="catalytic activity">
    <reaction evidence="12">
        <text>1D-myo-inositol hexakisphosphate + H2O = 1D-myo-inositol 1,2,4,5,6-pentakisphosphate + phosphate</text>
        <dbReference type="Rhea" id="RHEA:16989"/>
        <dbReference type="ChEBI" id="CHEBI:15377"/>
        <dbReference type="ChEBI" id="CHEBI:43474"/>
        <dbReference type="ChEBI" id="CHEBI:57798"/>
        <dbReference type="ChEBI" id="CHEBI:58130"/>
        <dbReference type="EC" id="3.1.3.62"/>
    </reaction>
    <physiologicalReaction direction="left-to-right" evidence="12">
        <dbReference type="Rhea" id="RHEA:16990"/>
    </physiologicalReaction>
</comment>
<evidence type="ECO:0000313" key="14">
    <source>
        <dbReference type="EMBL" id="CRK97829.1"/>
    </source>
</evidence>
<comment type="subcellular location">
    <subcellularLocation>
        <location evidence="1">Membrane</location>
    </subcellularLocation>
</comment>
<sequence length="169" mass="19968">MIGEKVRDAVLENFKRYDRDRHLNQLCSDDLELLKKWRFDQNLTAAYAEYLTVQGWNDMKYMAIEFQRTFQNLIEPRFSRDKFKFGFTDTQRTEASYKAFAEGLFGPNAEGVINAKAESNQSILLRPYEACPEFLKQEERAKDQNSEYSKFMNSDVYKKVFKVGIYDSE</sequence>
<evidence type="ECO:0000256" key="6">
    <source>
        <dbReference type="ARBA" id="ARBA00022729"/>
    </source>
</evidence>
<keyword evidence="7" id="KW-0378">Hydrolase</keyword>
<comment type="catalytic activity">
    <reaction evidence="10">
        <text>1D-myo-inositol 1,2,5,6-tetrakisphosphate + H2O = 1D-myo-inositol 1,2,6-trisphosphate + phosphate</text>
        <dbReference type="Rhea" id="RHEA:77119"/>
        <dbReference type="ChEBI" id="CHEBI:15377"/>
        <dbReference type="ChEBI" id="CHEBI:43474"/>
        <dbReference type="ChEBI" id="CHEBI:195535"/>
        <dbReference type="ChEBI" id="CHEBI:195537"/>
        <dbReference type="EC" id="3.1.3.62"/>
    </reaction>
    <physiologicalReaction direction="left-to-right" evidence="10">
        <dbReference type="Rhea" id="RHEA:77120"/>
    </physiologicalReaction>
</comment>
<evidence type="ECO:0000256" key="11">
    <source>
        <dbReference type="ARBA" id="ARBA00043671"/>
    </source>
</evidence>
<evidence type="ECO:0000256" key="13">
    <source>
        <dbReference type="ARBA" id="ARBA00043832"/>
    </source>
</evidence>
<dbReference type="EMBL" id="CVRI01000047">
    <property type="protein sequence ID" value="CRK97829.1"/>
    <property type="molecule type" value="Genomic_DNA"/>
</dbReference>
<comment type="catalytic activity">
    <reaction evidence="13">
        <text>(2R)-2,3-bisphosphoglycerate + H2O = (2R)-2-phosphoglycerate + phosphate</text>
        <dbReference type="Rhea" id="RHEA:27381"/>
        <dbReference type="ChEBI" id="CHEBI:15377"/>
        <dbReference type="ChEBI" id="CHEBI:43474"/>
        <dbReference type="ChEBI" id="CHEBI:58248"/>
        <dbReference type="ChEBI" id="CHEBI:58289"/>
        <dbReference type="EC" id="3.1.3.80"/>
    </reaction>
    <physiologicalReaction direction="left-to-right" evidence="13">
        <dbReference type="Rhea" id="RHEA:27382"/>
    </physiologicalReaction>
</comment>
<keyword evidence="6" id="KW-0732">Signal</keyword>
<dbReference type="OrthoDB" id="6509975at2759"/>
<evidence type="ECO:0000256" key="7">
    <source>
        <dbReference type="ARBA" id="ARBA00022801"/>
    </source>
</evidence>
<evidence type="ECO:0000256" key="10">
    <source>
        <dbReference type="ARBA" id="ARBA00043668"/>
    </source>
</evidence>
<dbReference type="PANTHER" id="PTHR20963">
    <property type="entry name" value="MULTIPLE INOSITOL POLYPHOSPHATE PHOSPHATASE-RELATED"/>
    <property type="match status" value="1"/>
</dbReference>
<proteinExistence type="inferred from homology"/>
<evidence type="ECO:0000256" key="3">
    <source>
        <dbReference type="ARBA" id="ARBA00012976"/>
    </source>
</evidence>